<evidence type="ECO:0000259" key="1">
    <source>
        <dbReference type="SMART" id="SM00953"/>
    </source>
</evidence>
<dbReference type="AlphaFoldDB" id="A0AAW9RS96"/>
<organism evidence="2 3">
    <name type="scientific">Microbaculum marinum</name>
    <dbReference type="NCBI Taxonomy" id="1764581"/>
    <lineage>
        <taxon>Bacteria</taxon>
        <taxon>Pseudomonadati</taxon>
        <taxon>Pseudomonadota</taxon>
        <taxon>Alphaproteobacteria</taxon>
        <taxon>Hyphomicrobiales</taxon>
        <taxon>Tepidamorphaceae</taxon>
        <taxon>Microbaculum</taxon>
    </lineage>
</organism>
<protein>
    <submittedName>
        <fullName evidence="2">RES family NAD+ phosphorylase</fullName>
    </submittedName>
</protein>
<dbReference type="InterPro" id="IPR014914">
    <property type="entry name" value="RES_dom"/>
</dbReference>
<dbReference type="RefSeq" id="WP_340328129.1">
    <property type="nucleotide sequence ID" value="NZ_JAZHOF010000001.1"/>
</dbReference>
<dbReference type="Proteomes" id="UP001378188">
    <property type="component" value="Unassembled WGS sequence"/>
</dbReference>
<sequence>MGASEFEAWRSYWDFRREVIRDWRYVRSEKAQDFLAVVSVTCHERSVEIPAGRHFYGAQVAHHDDFEPEIRDTLPGPALPSRMNPLRDRAREGRVNPKGIPCLYMASDEHTAMAEARPWIGSLVSLGIFRTERALKIVDCTRDADQNRFFFEGEPTAEERHEVVWGHIAHAFREPATRDDDMAEYAPTQIIAEIFRAEGFDGLGYRSAFGTDHFNIALFDLDAGKLVKCSLHEIRDVKLDHAETTNPYFVQVEDDGKPVLVRNVITDIRPVKPSERADTTGEDES</sequence>
<accession>A0AAW9RS96</accession>
<proteinExistence type="predicted"/>
<evidence type="ECO:0000313" key="2">
    <source>
        <dbReference type="EMBL" id="MEJ8570401.1"/>
    </source>
</evidence>
<name>A0AAW9RS96_9HYPH</name>
<dbReference type="Pfam" id="PF08808">
    <property type="entry name" value="RES"/>
    <property type="match status" value="1"/>
</dbReference>
<dbReference type="EMBL" id="JAZHOF010000001">
    <property type="protein sequence ID" value="MEJ8570401.1"/>
    <property type="molecule type" value="Genomic_DNA"/>
</dbReference>
<dbReference type="SMART" id="SM00953">
    <property type="entry name" value="RES"/>
    <property type="match status" value="1"/>
</dbReference>
<evidence type="ECO:0000313" key="3">
    <source>
        <dbReference type="Proteomes" id="UP001378188"/>
    </source>
</evidence>
<gene>
    <name evidence="2" type="ORF">V3328_02900</name>
</gene>
<feature type="domain" description="RES" evidence="1">
    <location>
        <begin position="79"/>
        <end position="230"/>
    </location>
</feature>
<keyword evidence="3" id="KW-1185">Reference proteome</keyword>
<reference evidence="2 3" key="1">
    <citation type="submission" date="2024-02" db="EMBL/GenBank/DDBJ databases">
        <title>Genome analysis and characterization of Microbaculum marinisediminis sp. nov., isolated from marine sediment.</title>
        <authorList>
            <person name="Du Z.-J."/>
            <person name="Ye Y.-Q."/>
            <person name="Zhang Z.-R."/>
            <person name="Yuan S.-M."/>
            <person name="Zhang X.-Y."/>
        </authorList>
    </citation>
    <scope>NUCLEOTIDE SEQUENCE [LARGE SCALE GENOMIC DNA]</scope>
    <source>
        <strain evidence="2 3">SDUM1044001</strain>
    </source>
</reference>
<comment type="caution">
    <text evidence="2">The sequence shown here is derived from an EMBL/GenBank/DDBJ whole genome shotgun (WGS) entry which is preliminary data.</text>
</comment>